<proteinExistence type="predicted"/>
<evidence type="ECO:0000313" key="1">
    <source>
        <dbReference type="EMBL" id="KMQ81063.1"/>
    </source>
</evidence>
<dbReference type="Proteomes" id="UP000242951">
    <property type="component" value="Unassembled WGS sequence"/>
</dbReference>
<accession>A0ABR5HNV3</accession>
<evidence type="ECO:0000313" key="2">
    <source>
        <dbReference type="Proteomes" id="UP000242951"/>
    </source>
</evidence>
<protein>
    <submittedName>
        <fullName evidence="1">Uncharacterized protein</fullName>
    </submittedName>
</protein>
<reference evidence="1 2" key="1">
    <citation type="submission" date="2015-06" db="EMBL/GenBank/DDBJ databases">
        <title>Comparative genomics of Burkholderia leaf nodule symbionts.</title>
        <authorList>
            <person name="Carlier A."/>
            <person name="Eberl L."/>
            <person name="Pinto-Carbo M."/>
        </authorList>
    </citation>
    <scope>NUCLEOTIDE SEQUENCE [LARGE SCALE GENOMIC DNA]</scope>
    <source>
        <strain evidence="1 2">UZHbot3</strain>
    </source>
</reference>
<gene>
    <name evidence="1" type="ORF">BPMI_03188c</name>
</gene>
<sequence>MQFFYGIGNAHGATEVYFRAASPANVLALIARLERAEGLLTAIASDAQAVTYCQVGSESSPMPSTIKNAAIAAAAPRPALESDTQAVGEVYEHQDGTFRISVQYYGDAPVS</sequence>
<dbReference type="EMBL" id="LELG01000014">
    <property type="protein sequence ID" value="KMQ81063.1"/>
    <property type="molecule type" value="Genomic_DNA"/>
</dbReference>
<name>A0ABR5HNV3_9BURK</name>
<organism evidence="1 2">
    <name type="scientific">Candidatus Burkholderia pumila</name>
    <dbReference type="NCBI Taxonomy" id="1090375"/>
    <lineage>
        <taxon>Bacteria</taxon>
        <taxon>Pseudomonadati</taxon>
        <taxon>Pseudomonadota</taxon>
        <taxon>Betaproteobacteria</taxon>
        <taxon>Burkholderiales</taxon>
        <taxon>Burkholderiaceae</taxon>
        <taxon>Burkholderia</taxon>
    </lineage>
</organism>
<keyword evidence="2" id="KW-1185">Reference proteome</keyword>
<comment type="caution">
    <text evidence="1">The sequence shown here is derived from an EMBL/GenBank/DDBJ whole genome shotgun (WGS) entry which is preliminary data.</text>
</comment>